<comment type="similarity">
    <text evidence="2">Belongs to the NAD(P)-dependent epimerase/dehydratase family. Dihydroflavonol-4-reductase subfamily.</text>
</comment>
<evidence type="ECO:0000256" key="1">
    <source>
        <dbReference type="ARBA" id="ARBA00023002"/>
    </source>
</evidence>
<dbReference type="GO" id="GO:0016616">
    <property type="term" value="F:oxidoreductase activity, acting on the CH-OH group of donors, NAD or NADP as acceptor"/>
    <property type="evidence" value="ECO:0007669"/>
    <property type="project" value="TreeGrafter"/>
</dbReference>
<dbReference type="Pfam" id="PF01370">
    <property type="entry name" value="Epimerase"/>
    <property type="match status" value="1"/>
</dbReference>
<gene>
    <name evidence="4" type="ORF">AK830_g11008</name>
</gene>
<reference evidence="4 5" key="1">
    <citation type="submission" date="2015-09" db="EMBL/GenBank/DDBJ databases">
        <title>Draft genome of a European isolate of the apple canker pathogen Neonectria ditissima.</title>
        <authorList>
            <person name="Gomez-Cortecero A."/>
            <person name="Harrison R.J."/>
            <person name="Armitage A.D."/>
        </authorList>
    </citation>
    <scope>NUCLEOTIDE SEQUENCE [LARGE SCALE GENOMIC DNA]</scope>
    <source>
        <strain evidence="4 5">R09/05</strain>
    </source>
</reference>
<organism evidence="4 5">
    <name type="scientific">Neonectria ditissima</name>
    <dbReference type="NCBI Taxonomy" id="78410"/>
    <lineage>
        <taxon>Eukaryota</taxon>
        <taxon>Fungi</taxon>
        <taxon>Dikarya</taxon>
        <taxon>Ascomycota</taxon>
        <taxon>Pezizomycotina</taxon>
        <taxon>Sordariomycetes</taxon>
        <taxon>Hypocreomycetidae</taxon>
        <taxon>Hypocreales</taxon>
        <taxon>Nectriaceae</taxon>
        <taxon>Neonectria</taxon>
    </lineage>
</organism>
<dbReference type="SUPFAM" id="SSF51735">
    <property type="entry name" value="NAD(P)-binding Rossmann-fold domains"/>
    <property type="match status" value="1"/>
</dbReference>
<keyword evidence="5" id="KW-1185">Reference proteome</keyword>
<proteinExistence type="inferred from homology"/>
<dbReference type="Gene3D" id="3.40.50.720">
    <property type="entry name" value="NAD(P)-binding Rossmann-like Domain"/>
    <property type="match status" value="1"/>
</dbReference>
<dbReference type="Proteomes" id="UP000050424">
    <property type="component" value="Unassembled WGS sequence"/>
</dbReference>
<dbReference type="OrthoDB" id="2735536at2759"/>
<dbReference type="PANTHER" id="PTHR10366:SF564">
    <property type="entry name" value="STEROL-4-ALPHA-CARBOXYLATE 3-DEHYDROGENASE, DECARBOXYLATING"/>
    <property type="match status" value="1"/>
</dbReference>
<evidence type="ECO:0000313" key="4">
    <source>
        <dbReference type="EMBL" id="KPM35564.1"/>
    </source>
</evidence>
<dbReference type="AlphaFoldDB" id="A0A0N8H597"/>
<evidence type="ECO:0000313" key="5">
    <source>
        <dbReference type="Proteomes" id="UP000050424"/>
    </source>
</evidence>
<dbReference type="InterPro" id="IPR001509">
    <property type="entry name" value="Epimerase_deHydtase"/>
</dbReference>
<dbReference type="STRING" id="78410.A0A0N8H597"/>
<accession>A0A0N8H597</accession>
<name>A0A0N8H597_9HYPO</name>
<feature type="domain" description="NAD-dependent epimerase/dehydratase" evidence="3">
    <location>
        <begin position="7"/>
        <end position="262"/>
    </location>
</feature>
<dbReference type="InterPro" id="IPR036291">
    <property type="entry name" value="NAD(P)-bd_dom_sf"/>
</dbReference>
<dbReference type="EMBL" id="LKCW01000246">
    <property type="protein sequence ID" value="KPM35564.1"/>
    <property type="molecule type" value="Genomic_DNA"/>
</dbReference>
<keyword evidence="1" id="KW-0560">Oxidoreductase</keyword>
<dbReference type="InterPro" id="IPR050425">
    <property type="entry name" value="NAD(P)_dehydrat-like"/>
</dbReference>
<sequence>MTDKRIVLVTGANGYIAGPVIEAFLKAGYAVRGTVRSKTSANALVEALSQYRNDLDIVEVPDIVAPGAFDVAVKGVYAIAHLAAPVSLGFTDPDPVLEAAVEGTRGILKSALNETSIKSFIQMSSIAAVLNKKEDSNRFTEADWNTESLGAVKQFGKKSPGPLIYLASKVASERAFWEFRIENKPSFTMTAINPTFVMGPPVGLESPSKISGTTAFIWKVFAGQEIPAPISPEPGYVDVRDIARVVVFGVEHVDKADGERYILAKGVVTPQAAADVLREAFPGRRDIIKTGSPGKGYSSGFAFPETRFIDGSKAIEATGQDHYTVEQTIIDTAKFLEKFL</sequence>
<evidence type="ECO:0000256" key="2">
    <source>
        <dbReference type="ARBA" id="ARBA00023445"/>
    </source>
</evidence>
<evidence type="ECO:0000259" key="3">
    <source>
        <dbReference type="Pfam" id="PF01370"/>
    </source>
</evidence>
<comment type="caution">
    <text evidence="4">The sequence shown here is derived from an EMBL/GenBank/DDBJ whole genome shotgun (WGS) entry which is preliminary data.</text>
</comment>
<dbReference type="PANTHER" id="PTHR10366">
    <property type="entry name" value="NAD DEPENDENT EPIMERASE/DEHYDRATASE"/>
    <property type="match status" value="1"/>
</dbReference>
<protein>
    <recommendedName>
        <fullName evidence="3">NAD-dependent epimerase/dehydratase domain-containing protein</fullName>
    </recommendedName>
</protein>